<sequence>MARMTPSGRRDHEKEKEAMGMTTPVRHHRGAAMQARPVGWARNPLTEFDQLLSEMSGLIESTVGGPATAVAWTPLADVTESDDAFHVEIELPGVKSKDIDVEANGQELVVTGEIKERERKGVLRRSTRRTGAFEYRLRLPGEVDTEKISAQMSDGVLTITVPKAEVAKPRHVEISETSESTGSSG</sequence>
<evidence type="ECO:0000259" key="4">
    <source>
        <dbReference type="PROSITE" id="PS01031"/>
    </source>
</evidence>
<dbReference type="EMBL" id="GG657757">
    <property type="protein sequence ID" value="EFL37023.1"/>
    <property type="molecule type" value="Genomic_DNA"/>
</dbReference>
<dbReference type="CDD" id="cd06464">
    <property type="entry name" value="ACD_sHsps-like"/>
    <property type="match status" value="1"/>
</dbReference>
<dbReference type="Gene3D" id="2.60.40.790">
    <property type="match status" value="1"/>
</dbReference>
<dbReference type="SUPFAM" id="SSF49764">
    <property type="entry name" value="HSP20-like chaperones"/>
    <property type="match status" value="1"/>
</dbReference>
<dbReference type="Pfam" id="PF00011">
    <property type="entry name" value="HSP20"/>
    <property type="match status" value="1"/>
</dbReference>
<evidence type="ECO:0000313" key="7">
    <source>
        <dbReference type="Proteomes" id="UP000004184"/>
    </source>
</evidence>
<dbReference type="HOGENOM" id="CLU_046737_12_2_11"/>
<feature type="domain" description="SHSP" evidence="4">
    <location>
        <begin position="66"/>
        <end position="177"/>
    </location>
</feature>
<reference evidence="7" key="1">
    <citation type="submission" date="2009-02" db="EMBL/GenBank/DDBJ databases">
        <title>Annotation of Streptomyces viridochromogenes strain DSM 40736.</title>
        <authorList>
            <consortium name="The Broad Institute Genome Sequencing Platform"/>
            <consortium name="Broad Institute Microbial Sequencing Center"/>
            <person name="Fischbach M."/>
            <person name="Godfrey P."/>
            <person name="Ward D."/>
            <person name="Young S."/>
            <person name="Zeng Q."/>
            <person name="Koehrsen M."/>
            <person name="Alvarado L."/>
            <person name="Berlin A.M."/>
            <person name="Bochicchio J."/>
            <person name="Borenstein D."/>
            <person name="Chapman S.B."/>
            <person name="Chen Z."/>
            <person name="Engels R."/>
            <person name="Freedman E."/>
            <person name="Gellesch M."/>
            <person name="Goldberg J."/>
            <person name="Griggs A."/>
            <person name="Gujja S."/>
            <person name="Heilman E.R."/>
            <person name="Heiman D.I."/>
            <person name="Hepburn T.A."/>
            <person name="Howarth C."/>
            <person name="Jen D."/>
            <person name="Larson L."/>
            <person name="Lewis B."/>
            <person name="Mehta T."/>
            <person name="Park D."/>
            <person name="Pearson M."/>
            <person name="Richards J."/>
            <person name="Roberts A."/>
            <person name="Saif S."/>
            <person name="Shea T.D."/>
            <person name="Shenoy N."/>
            <person name="Sisk P."/>
            <person name="Stolte C."/>
            <person name="Sykes S.N."/>
            <person name="Thomson T."/>
            <person name="Walk T."/>
            <person name="White J."/>
            <person name="Yandava C."/>
            <person name="Straight P."/>
            <person name="Clardy J."/>
            <person name="Hung D."/>
            <person name="Kolter R."/>
            <person name="Mekalanos J."/>
            <person name="Walker S."/>
            <person name="Walsh C.T."/>
            <person name="Wieland-Brown L.C."/>
            <person name="Haas B."/>
            <person name="Nusbaum C."/>
            <person name="Birren B."/>
        </authorList>
    </citation>
    <scope>NUCLEOTIDE SEQUENCE [LARGE SCALE GENOMIC DNA]</scope>
    <source>
        <strain evidence="7">DSM 40736 / JCM 4977 / BCRC 1201 / Tue 494</strain>
    </source>
</reference>
<evidence type="ECO:0000256" key="2">
    <source>
        <dbReference type="RuleBase" id="RU003616"/>
    </source>
</evidence>
<dbReference type="PROSITE" id="PS01031">
    <property type="entry name" value="SHSP"/>
    <property type="match status" value="1"/>
</dbReference>
<name>D9XGD4_STRVT</name>
<evidence type="ECO:0000259" key="5">
    <source>
        <dbReference type="PROSITE" id="PS51203"/>
    </source>
</evidence>
<evidence type="ECO:0000313" key="6">
    <source>
        <dbReference type="EMBL" id="EFL37023.1"/>
    </source>
</evidence>
<dbReference type="InterPro" id="IPR008978">
    <property type="entry name" value="HSP20-like_chaperone"/>
</dbReference>
<dbReference type="InterPro" id="IPR002068">
    <property type="entry name" value="A-crystallin/Hsp20_dom"/>
</dbReference>
<comment type="similarity">
    <text evidence="1 2">Belongs to the small heat shock protein (HSP20) family.</text>
</comment>
<evidence type="ECO:0000256" key="3">
    <source>
        <dbReference type="SAM" id="MobiDB-lite"/>
    </source>
</evidence>
<dbReference type="InterPro" id="IPR031107">
    <property type="entry name" value="Small_HSP"/>
</dbReference>
<protein>
    <submittedName>
        <fullName evidence="6">Small heat shock protein</fullName>
    </submittedName>
</protein>
<evidence type="ECO:0000256" key="1">
    <source>
        <dbReference type="PROSITE-ProRule" id="PRU00285"/>
    </source>
</evidence>
<feature type="region of interest" description="Disordered" evidence="3">
    <location>
        <begin position="1"/>
        <end position="38"/>
    </location>
</feature>
<dbReference type="eggNOG" id="COG0071">
    <property type="taxonomic scope" value="Bacteria"/>
</dbReference>
<dbReference type="AlphaFoldDB" id="D9XGD4"/>
<dbReference type="PANTHER" id="PTHR11527">
    <property type="entry name" value="HEAT-SHOCK PROTEIN 20 FAMILY MEMBER"/>
    <property type="match status" value="1"/>
</dbReference>
<proteinExistence type="inferred from homology"/>
<dbReference type="STRING" id="591159.SSQG_07541"/>
<organism evidence="6 7">
    <name type="scientific">Streptomyces viridochromogenes (strain DSM 40736 / JCM 4977 / BCRC 1201 / Tue 494)</name>
    <dbReference type="NCBI Taxonomy" id="591159"/>
    <lineage>
        <taxon>Bacteria</taxon>
        <taxon>Bacillati</taxon>
        <taxon>Actinomycetota</taxon>
        <taxon>Actinomycetes</taxon>
        <taxon>Kitasatosporales</taxon>
        <taxon>Streptomycetaceae</taxon>
        <taxon>Streptomyces</taxon>
    </lineage>
</organism>
<keyword evidence="6" id="KW-0346">Stress response</keyword>
<accession>D9XGD4</accession>
<dbReference type="InterPro" id="IPR007052">
    <property type="entry name" value="CS_dom"/>
</dbReference>
<dbReference type="Proteomes" id="UP000004184">
    <property type="component" value="Unassembled WGS sequence"/>
</dbReference>
<keyword evidence="7" id="KW-1185">Reference proteome</keyword>
<feature type="domain" description="CS" evidence="5">
    <location>
        <begin position="71"/>
        <end position="179"/>
    </location>
</feature>
<gene>
    <name evidence="6" type="ORF">SSQG_07541</name>
</gene>
<feature type="compositionally biased region" description="Basic and acidic residues" evidence="3">
    <location>
        <begin position="8"/>
        <end position="18"/>
    </location>
</feature>
<dbReference type="PROSITE" id="PS51203">
    <property type="entry name" value="CS"/>
    <property type="match status" value="1"/>
</dbReference>